<sequence>IGVEFNEICSTLGPLLDEIDINTLHMSWNLKTFWSKTPAKITTGNKIKYIGEVDIHRWLYGIHIKRIILDRDYVISSAESINTIIEVSKVLQKMMPHVVVEVCPGRCSFNIENFANYCHI</sequence>
<gene>
    <name evidence="1" type="ORF">RFI_00226</name>
</gene>
<protein>
    <submittedName>
        <fullName evidence="1">Uncharacterized protein</fullName>
    </submittedName>
</protein>
<dbReference type="Proteomes" id="UP000023152">
    <property type="component" value="Unassembled WGS sequence"/>
</dbReference>
<evidence type="ECO:0000313" key="2">
    <source>
        <dbReference type="Proteomes" id="UP000023152"/>
    </source>
</evidence>
<dbReference type="EMBL" id="ASPP01000226">
    <property type="protein sequence ID" value="ETO36836.1"/>
    <property type="molecule type" value="Genomic_DNA"/>
</dbReference>
<proteinExistence type="predicted"/>
<dbReference type="AlphaFoldDB" id="X6PF63"/>
<feature type="non-terminal residue" evidence="1">
    <location>
        <position position="1"/>
    </location>
</feature>
<comment type="caution">
    <text evidence="1">The sequence shown here is derived from an EMBL/GenBank/DDBJ whole genome shotgun (WGS) entry which is preliminary data.</text>
</comment>
<name>X6PF63_RETFI</name>
<keyword evidence="2" id="KW-1185">Reference proteome</keyword>
<accession>X6PF63</accession>
<evidence type="ECO:0000313" key="1">
    <source>
        <dbReference type="EMBL" id="ETO36836.1"/>
    </source>
</evidence>
<reference evidence="1 2" key="1">
    <citation type="journal article" date="2013" name="Curr. Biol.">
        <title>The Genome of the Foraminiferan Reticulomyxa filosa.</title>
        <authorList>
            <person name="Glockner G."/>
            <person name="Hulsmann N."/>
            <person name="Schleicher M."/>
            <person name="Noegel A.A."/>
            <person name="Eichinger L."/>
            <person name="Gallinger C."/>
            <person name="Pawlowski J."/>
            <person name="Sierra R."/>
            <person name="Euteneuer U."/>
            <person name="Pillet L."/>
            <person name="Moustafa A."/>
            <person name="Platzer M."/>
            <person name="Groth M."/>
            <person name="Szafranski K."/>
            <person name="Schliwa M."/>
        </authorList>
    </citation>
    <scope>NUCLEOTIDE SEQUENCE [LARGE SCALE GENOMIC DNA]</scope>
</reference>
<organism evidence="1 2">
    <name type="scientific">Reticulomyxa filosa</name>
    <dbReference type="NCBI Taxonomy" id="46433"/>
    <lineage>
        <taxon>Eukaryota</taxon>
        <taxon>Sar</taxon>
        <taxon>Rhizaria</taxon>
        <taxon>Retaria</taxon>
        <taxon>Foraminifera</taxon>
        <taxon>Monothalamids</taxon>
        <taxon>Reticulomyxidae</taxon>
        <taxon>Reticulomyxa</taxon>
    </lineage>
</organism>